<feature type="non-terminal residue" evidence="2">
    <location>
        <position position="122"/>
    </location>
</feature>
<evidence type="ECO:0008006" key="3">
    <source>
        <dbReference type="Google" id="ProtNLM"/>
    </source>
</evidence>
<feature type="transmembrane region" description="Helical" evidence="1">
    <location>
        <begin position="103"/>
        <end position="121"/>
    </location>
</feature>
<dbReference type="EMBL" id="UINC01140790">
    <property type="protein sequence ID" value="SVD28139.1"/>
    <property type="molecule type" value="Genomic_DNA"/>
</dbReference>
<keyword evidence="1" id="KW-0472">Membrane</keyword>
<name>A0A382U1G1_9ZZZZ</name>
<reference evidence="2" key="1">
    <citation type="submission" date="2018-05" db="EMBL/GenBank/DDBJ databases">
        <authorList>
            <person name="Lanie J.A."/>
            <person name="Ng W.-L."/>
            <person name="Kazmierczak K.M."/>
            <person name="Andrzejewski T.M."/>
            <person name="Davidsen T.M."/>
            <person name="Wayne K.J."/>
            <person name="Tettelin H."/>
            <person name="Glass J.I."/>
            <person name="Rusch D."/>
            <person name="Podicherti R."/>
            <person name="Tsui H.-C.T."/>
            <person name="Winkler M.E."/>
        </authorList>
    </citation>
    <scope>NUCLEOTIDE SEQUENCE</scope>
</reference>
<proteinExistence type="predicted"/>
<keyword evidence="1" id="KW-1133">Transmembrane helix</keyword>
<feature type="transmembrane region" description="Helical" evidence="1">
    <location>
        <begin position="42"/>
        <end position="69"/>
    </location>
</feature>
<dbReference type="InterPro" id="IPR032531">
    <property type="entry name" value="DUF4956"/>
</dbReference>
<evidence type="ECO:0000313" key="2">
    <source>
        <dbReference type="EMBL" id="SVD28139.1"/>
    </source>
</evidence>
<organism evidence="2">
    <name type="scientific">marine metagenome</name>
    <dbReference type="NCBI Taxonomy" id="408172"/>
    <lineage>
        <taxon>unclassified sequences</taxon>
        <taxon>metagenomes</taxon>
        <taxon>ecological metagenomes</taxon>
    </lineage>
</organism>
<feature type="transmembrane region" description="Helical" evidence="1">
    <location>
        <begin position="81"/>
        <end position="97"/>
    </location>
</feature>
<protein>
    <recommendedName>
        <fullName evidence="3">DUF4956 domain-containing protein</fullName>
    </recommendedName>
</protein>
<keyword evidence="1" id="KW-0812">Transmembrane</keyword>
<dbReference type="AlphaFoldDB" id="A0A382U1G1"/>
<dbReference type="Pfam" id="PF16316">
    <property type="entry name" value="DUF4956"/>
    <property type="match status" value="1"/>
</dbReference>
<evidence type="ECO:0000256" key="1">
    <source>
        <dbReference type="SAM" id="Phobius"/>
    </source>
</evidence>
<sequence>MQILFSLLLSFFMSLLLAAVYRHTHSGFSYSRSFVQTISLAAIVACIMIIAIGNNLARGLGILGALALIRFRTPIRDPRDIIFLFASLATGIAAGAQVLDVAIIGPLFFCFAVLFLHYSPFA</sequence>
<accession>A0A382U1G1</accession>
<gene>
    <name evidence="2" type="ORF">METZ01_LOCUS380993</name>
</gene>